<sequence length="75" mass="8405">MAQSLIVLSSITYAYKAQKMLDQMWIKSTVIRTPRPYSNKGCGYSLLVRGSLSEAVAALNREGIRILDVVPDYRP</sequence>
<gene>
    <name evidence="2" type="ORF">H8710_03240</name>
</gene>
<name>A0A926I6P7_9FIRM</name>
<dbReference type="AlphaFoldDB" id="A0A926I6P7"/>
<dbReference type="RefSeq" id="WP_249293972.1">
    <property type="nucleotide sequence ID" value="NZ_JACRSV010000001.1"/>
</dbReference>
<dbReference type="InterPro" id="IPR021778">
    <property type="entry name" value="Se/S_carrier-like"/>
</dbReference>
<feature type="domain" description="Putative Se/S carrier protein-like" evidence="1">
    <location>
        <begin position="5"/>
        <end position="70"/>
    </location>
</feature>
<evidence type="ECO:0000313" key="3">
    <source>
        <dbReference type="Proteomes" id="UP000610760"/>
    </source>
</evidence>
<proteinExistence type="predicted"/>
<accession>A0A926I6P7</accession>
<dbReference type="Proteomes" id="UP000610760">
    <property type="component" value="Unassembled WGS sequence"/>
</dbReference>
<dbReference type="EMBL" id="JACRSV010000001">
    <property type="protein sequence ID" value="MBC8559081.1"/>
    <property type="molecule type" value="Genomic_DNA"/>
</dbReference>
<evidence type="ECO:0000259" key="1">
    <source>
        <dbReference type="Pfam" id="PF11823"/>
    </source>
</evidence>
<evidence type="ECO:0000313" key="2">
    <source>
        <dbReference type="EMBL" id="MBC8559081.1"/>
    </source>
</evidence>
<keyword evidence="3" id="KW-1185">Reference proteome</keyword>
<reference evidence="2" key="1">
    <citation type="submission" date="2020-08" db="EMBL/GenBank/DDBJ databases">
        <title>Genome public.</title>
        <authorList>
            <person name="Liu C."/>
            <person name="Sun Q."/>
        </authorList>
    </citation>
    <scope>NUCLEOTIDE SEQUENCE</scope>
    <source>
        <strain evidence="2">NSJ-33</strain>
    </source>
</reference>
<organism evidence="2 3">
    <name type="scientific">Fumia xinanensis</name>
    <dbReference type="NCBI Taxonomy" id="2763659"/>
    <lineage>
        <taxon>Bacteria</taxon>
        <taxon>Bacillati</taxon>
        <taxon>Bacillota</taxon>
        <taxon>Clostridia</taxon>
        <taxon>Eubacteriales</taxon>
        <taxon>Oscillospiraceae</taxon>
        <taxon>Fumia</taxon>
    </lineage>
</organism>
<comment type="caution">
    <text evidence="2">The sequence shown here is derived from an EMBL/GenBank/DDBJ whole genome shotgun (WGS) entry which is preliminary data.</text>
</comment>
<protein>
    <submittedName>
        <fullName evidence="2">DUF3343 domain-containing protein</fullName>
    </submittedName>
</protein>
<dbReference type="Pfam" id="PF11823">
    <property type="entry name" value="Se_S_carrier"/>
    <property type="match status" value="1"/>
</dbReference>